<evidence type="ECO:0000313" key="1">
    <source>
        <dbReference type="EMBL" id="UZD39786.1"/>
    </source>
</evidence>
<organism evidence="1 2">
    <name type="scientific">Capnocytophaga ochracea</name>
    <dbReference type="NCBI Taxonomy" id="1018"/>
    <lineage>
        <taxon>Bacteria</taxon>
        <taxon>Pseudomonadati</taxon>
        <taxon>Bacteroidota</taxon>
        <taxon>Flavobacteriia</taxon>
        <taxon>Flavobacteriales</taxon>
        <taxon>Flavobacteriaceae</taxon>
        <taxon>Capnocytophaga</taxon>
    </lineage>
</organism>
<dbReference type="EMBL" id="CP110230">
    <property type="protein sequence ID" value="UZD39786.1"/>
    <property type="molecule type" value="Genomic_DNA"/>
</dbReference>
<gene>
    <name evidence="1" type="ORF">OL231_06215</name>
</gene>
<dbReference type="InterPro" id="IPR011204">
    <property type="entry name" value="Virulence_RhuM-like"/>
</dbReference>
<proteinExistence type="predicted"/>
<dbReference type="AlphaFoldDB" id="A0AA46W5I9"/>
<evidence type="ECO:0000313" key="2">
    <source>
        <dbReference type="Proteomes" id="UP001163262"/>
    </source>
</evidence>
<dbReference type="RefSeq" id="WP_178977374.1">
    <property type="nucleotide sequence ID" value="NZ_CP110228.1"/>
</dbReference>
<sequence>MEAQKEEIILYQREDGAVQIDVRVEGETVWLTQEQMATLFGKGRTTITEHISHIFEEGELDEKVVCRNFRHTTQHGAIEGKTQEREVKYYNLEVVISVGYRVRSVQGTRFRQWATERLKEYIVKGFTMDDERLKGNGGGNYWKELLNRIRDIRSSEKALYRQVLDLYATSRDYNPKSEITLTFFKIVQNKLHYACSEQTSAELIYSRADSTKDFMGLTTFKGALPTLNEAKIAKNYLTEEELFRLNRLVSAFFDLAELKAQTQSPMYMQDWVDELDKFSANYGKGVLKGAGTISHEQAEQKAIQEYRAYEARTLSPIEQSYLESLKALEKNTAKLLKTKHK</sequence>
<dbReference type="Pfam" id="PF13310">
    <property type="entry name" value="Virulence_RhuM"/>
    <property type="match status" value="1"/>
</dbReference>
<dbReference type="PIRSF" id="PIRSF015268">
    <property type="entry name" value="Virulence_RhuM"/>
    <property type="match status" value="1"/>
</dbReference>
<protein>
    <submittedName>
        <fullName evidence="1">Virulence RhuM family protein</fullName>
    </submittedName>
</protein>
<dbReference type="PANTHER" id="PTHR35810:SF1">
    <property type="entry name" value="CYTOPLASMIC PROTEIN"/>
    <property type="match status" value="1"/>
</dbReference>
<reference evidence="1" key="1">
    <citation type="submission" date="2022-10" db="EMBL/GenBank/DDBJ databases">
        <title>Complete genome sequence of Capnocytophaga ochracea KCOM 2812 isolated from actinomycosis lesion.</title>
        <authorList>
            <person name="Kook J.-K."/>
            <person name="Park S.-N."/>
            <person name="Lim Y.K."/>
        </authorList>
    </citation>
    <scope>NUCLEOTIDE SEQUENCE</scope>
    <source>
        <strain evidence="1">KCOM 28121</strain>
    </source>
</reference>
<dbReference type="PANTHER" id="PTHR35810">
    <property type="entry name" value="CYTOPLASMIC PROTEIN-RELATED"/>
    <property type="match status" value="1"/>
</dbReference>
<name>A0AA46W5I9_CAPOC</name>
<accession>A0AA46W5I9</accession>
<dbReference type="Proteomes" id="UP001163262">
    <property type="component" value="Chromosome"/>
</dbReference>